<dbReference type="Proteomes" id="UP000179059">
    <property type="component" value="Unassembled WGS sequence"/>
</dbReference>
<evidence type="ECO:0000256" key="7">
    <source>
        <dbReference type="ARBA" id="ARBA00022833"/>
    </source>
</evidence>
<keyword evidence="7" id="KW-0862">Zinc</keyword>
<dbReference type="GO" id="GO:0006364">
    <property type="term" value="P:rRNA processing"/>
    <property type="evidence" value="ECO:0007669"/>
    <property type="project" value="InterPro"/>
</dbReference>
<dbReference type="Pfam" id="PF02130">
    <property type="entry name" value="YbeY"/>
    <property type="match status" value="1"/>
</dbReference>
<dbReference type="STRING" id="1798647.A2855_02330"/>
<dbReference type="SUPFAM" id="SSF55486">
    <property type="entry name" value="Metalloproteases ('zincins'), catalytic domain"/>
    <property type="match status" value="1"/>
</dbReference>
<evidence type="ECO:0000256" key="5">
    <source>
        <dbReference type="ARBA" id="ARBA00022759"/>
    </source>
</evidence>
<proteinExistence type="inferred from homology"/>
<evidence type="ECO:0000256" key="2">
    <source>
        <dbReference type="ARBA" id="ARBA00010875"/>
    </source>
</evidence>
<dbReference type="GO" id="GO:0046872">
    <property type="term" value="F:metal ion binding"/>
    <property type="evidence" value="ECO:0007669"/>
    <property type="project" value="UniProtKB-KW"/>
</dbReference>
<comment type="similarity">
    <text evidence="2">Belongs to the endoribonuclease YbeY family.</text>
</comment>
<gene>
    <name evidence="8" type="ORF">A2855_02330</name>
</gene>
<dbReference type="EMBL" id="MHKX01000021">
    <property type="protein sequence ID" value="OGY97884.1"/>
    <property type="molecule type" value="Genomic_DNA"/>
</dbReference>
<accession>A0A1G2C914</accession>
<keyword evidence="3" id="KW-0540">Nuclease</keyword>
<evidence type="ECO:0000256" key="1">
    <source>
        <dbReference type="ARBA" id="ARBA00001947"/>
    </source>
</evidence>
<dbReference type="GO" id="GO:0004222">
    <property type="term" value="F:metalloendopeptidase activity"/>
    <property type="evidence" value="ECO:0007669"/>
    <property type="project" value="InterPro"/>
</dbReference>
<dbReference type="InterPro" id="IPR023091">
    <property type="entry name" value="MetalPrtase_cat_dom_sf_prd"/>
</dbReference>
<comment type="cofactor">
    <cofactor evidence="1">
        <name>Zn(2+)</name>
        <dbReference type="ChEBI" id="CHEBI:29105"/>
    </cofactor>
</comment>
<reference evidence="8 9" key="1">
    <citation type="journal article" date="2016" name="Nat. Commun.">
        <title>Thousands of microbial genomes shed light on interconnected biogeochemical processes in an aquifer system.</title>
        <authorList>
            <person name="Anantharaman K."/>
            <person name="Brown C.T."/>
            <person name="Hug L.A."/>
            <person name="Sharon I."/>
            <person name="Castelle C.J."/>
            <person name="Probst A.J."/>
            <person name="Thomas B.C."/>
            <person name="Singh A."/>
            <person name="Wilkins M.J."/>
            <person name="Karaoz U."/>
            <person name="Brodie E.L."/>
            <person name="Williams K.H."/>
            <person name="Hubbard S.S."/>
            <person name="Banfield J.F."/>
        </authorList>
    </citation>
    <scope>NUCLEOTIDE SEQUENCE [LARGE SCALE GENOMIC DNA]</scope>
</reference>
<evidence type="ECO:0000313" key="9">
    <source>
        <dbReference type="Proteomes" id="UP000179059"/>
    </source>
</evidence>
<evidence type="ECO:0000256" key="6">
    <source>
        <dbReference type="ARBA" id="ARBA00022801"/>
    </source>
</evidence>
<dbReference type="InterPro" id="IPR002036">
    <property type="entry name" value="YbeY"/>
</dbReference>
<dbReference type="InterPro" id="IPR020549">
    <property type="entry name" value="YbeY_CS"/>
</dbReference>
<comment type="caution">
    <text evidence="8">The sequence shown here is derived from an EMBL/GenBank/DDBJ whole genome shotgun (WGS) entry which is preliminary data.</text>
</comment>
<evidence type="ECO:0000256" key="3">
    <source>
        <dbReference type="ARBA" id="ARBA00022722"/>
    </source>
</evidence>
<sequence length="132" mass="15364">MNALKRKLLAALHQEDADFDLHLVTNAQMERVRRALLARKDFKGPEARKIAREEMVNVLAFPEPEGFPHPDSRKRRLGGVYLNKDLERREPGRLGALMVHGVLHLLGYRHDRRRDTIKMEALERKLAKKLKI</sequence>
<dbReference type="GO" id="GO:0004519">
    <property type="term" value="F:endonuclease activity"/>
    <property type="evidence" value="ECO:0007669"/>
    <property type="project" value="UniProtKB-KW"/>
</dbReference>
<dbReference type="AlphaFoldDB" id="A0A1G2C914"/>
<dbReference type="Gene3D" id="3.40.390.30">
    <property type="entry name" value="Metalloproteases ('zincins'), catalytic domain"/>
    <property type="match status" value="1"/>
</dbReference>
<name>A0A1G2C914_9BACT</name>
<keyword evidence="6" id="KW-0378">Hydrolase</keyword>
<keyword evidence="5" id="KW-0255">Endonuclease</keyword>
<evidence type="ECO:0000256" key="4">
    <source>
        <dbReference type="ARBA" id="ARBA00022723"/>
    </source>
</evidence>
<protein>
    <submittedName>
        <fullName evidence="8">Uncharacterized protein</fullName>
    </submittedName>
</protein>
<dbReference type="PROSITE" id="PS01306">
    <property type="entry name" value="UPF0054"/>
    <property type="match status" value="1"/>
</dbReference>
<evidence type="ECO:0000313" key="8">
    <source>
        <dbReference type="EMBL" id="OGY97884.1"/>
    </source>
</evidence>
<keyword evidence="4" id="KW-0479">Metal-binding</keyword>
<organism evidence="8 9">
    <name type="scientific">Candidatus Liptonbacteria bacterium RIFCSPHIGHO2_01_FULL_57_28</name>
    <dbReference type="NCBI Taxonomy" id="1798647"/>
    <lineage>
        <taxon>Bacteria</taxon>
        <taxon>Candidatus Liptoniibacteriota</taxon>
    </lineage>
</organism>